<proteinExistence type="inferred from homology"/>
<keyword evidence="3 5" id="KW-0418">Kinase</keyword>
<dbReference type="Proteomes" id="UP000542125">
    <property type="component" value="Unassembled WGS sequence"/>
</dbReference>
<dbReference type="AlphaFoldDB" id="A0A7Y9LPN1"/>
<dbReference type="InterPro" id="IPR052028">
    <property type="entry name" value="HipA_Ser/Thr_kinase"/>
</dbReference>
<keyword evidence="2 5" id="KW-0808">Transferase</keyword>
<evidence type="ECO:0000259" key="4">
    <source>
        <dbReference type="Pfam" id="PF07804"/>
    </source>
</evidence>
<dbReference type="EMBL" id="JACBYR010000001">
    <property type="protein sequence ID" value="NYE84271.1"/>
    <property type="molecule type" value="Genomic_DNA"/>
</dbReference>
<name>A0A7Y9LPN1_9BURK</name>
<evidence type="ECO:0000313" key="6">
    <source>
        <dbReference type="Proteomes" id="UP000542125"/>
    </source>
</evidence>
<dbReference type="PANTHER" id="PTHR37419:SF8">
    <property type="entry name" value="TOXIN YJJJ"/>
    <property type="match status" value="1"/>
</dbReference>
<evidence type="ECO:0000256" key="3">
    <source>
        <dbReference type="ARBA" id="ARBA00022777"/>
    </source>
</evidence>
<dbReference type="GO" id="GO:0004674">
    <property type="term" value="F:protein serine/threonine kinase activity"/>
    <property type="evidence" value="ECO:0007669"/>
    <property type="project" value="UniProtKB-EC"/>
</dbReference>
<dbReference type="GO" id="GO:0005829">
    <property type="term" value="C:cytosol"/>
    <property type="evidence" value="ECO:0007669"/>
    <property type="project" value="TreeGrafter"/>
</dbReference>
<protein>
    <submittedName>
        <fullName evidence="5">Serine/threonine-protein kinase HipA</fullName>
        <ecNumber evidence="5">2.7.11.1</ecNumber>
    </submittedName>
</protein>
<feature type="domain" description="HipA-like C-terminal" evidence="4">
    <location>
        <begin position="168"/>
        <end position="345"/>
    </location>
</feature>
<organism evidence="5 6">
    <name type="scientific">Pigmentiphaga litoralis</name>
    <dbReference type="NCBI Taxonomy" id="516702"/>
    <lineage>
        <taxon>Bacteria</taxon>
        <taxon>Pseudomonadati</taxon>
        <taxon>Pseudomonadota</taxon>
        <taxon>Betaproteobacteria</taxon>
        <taxon>Burkholderiales</taxon>
        <taxon>Alcaligenaceae</taxon>
        <taxon>Pigmentiphaga</taxon>
    </lineage>
</organism>
<dbReference type="InterPro" id="IPR012893">
    <property type="entry name" value="HipA-like_C"/>
</dbReference>
<comment type="similarity">
    <text evidence="1">Belongs to the HipA Ser/Thr kinase family.</text>
</comment>
<reference evidence="5 6" key="1">
    <citation type="submission" date="2020-07" db="EMBL/GenBank/DDBJ databases">
        <title>Genomic Encyclopedia of Type Strains, Phase IV (KMG-V): Genome sequencing to study the core and pangenomes of soil and plant-associated prokaryotes.</title>
        <authorList>
            <person name="Whitman W."/>
        </authorList>
    </citation>
    <scope>NUCLEOTIDE SEQUENCE [LARGE SCALE GENOMIC DNA]</scope>
    <source>
        <strain evidence="5 6">SAS40</strain>
    </source>
</reference>
<dbReference type="RefSeq" id="WP_179587976.1">
    <property type="nucleotide sequence ID" value="NZ_JACBYR010000001.1"/>
</dbReference>
<sequence length="412" mass="46507">MTTSKPLYVYLQRPDTGEWVTVGRYARRGEEEPGMFLYAPSYIDARLPWSIDPVNLPLIGGIEHPANRYRGLHDVLRDTCPDAWGRQLLQREFQLPDNAHDSDYLRLARNGDRWGALATGTSRKPSIDALKSPKLQQLDGLVEELLAMSERRPPVDARLRKLLMSTPSMGGARPKGTLRDGKDYWLVKPILQSDIADIPRLEHFTLKWGAASGLNFARSVHHQVGNAPSVIRVLRFDRQDDTRRMVISAASLLSAEYPGGPRAGWSYPLLAQILQRIGAPQRDQIELFNRMVFNAIVGNDDDHPRNHAAIYETEEKRWRLSPAFDVVPNPEMDPKALTMQVSAGRFDITRETILADALLFGFKDRRDAALHLDALLSTIRDAFPTVEADLPVDVRRLLRDRLANSLRELTAA</sequence>
<evidence type="ECO:0000256" key="2">
    <source>
        <dbReference type="ARBA" id="ARBA00022679"/>
    </source>
</evidence>
<dbReference type="Gene3D" id="1.10.1070.20">
    <property type="match status" value="1"/>
</dbReference>
<dbReference type="EC" id="2.7.11.1" evidence="5"/>
<evidence type="ECO:0000313" key="5">
    <source>
        <dbReference type="EMBL" id="NYE84271.1"/>
    </source>
</evidence>
<dbReference type="PANTHER" id="PTHR37419">
    <property type="entry name" value="SERINE/THREONINE-PROTEIN KINASE TOXIN HIPA"/>
    <property type="match status" value="1"/>
</dbReference>
<comment type="caution">
    <text evidence="5">The sequence shown here is derived from an EMBL/GenBank/DDBJ whole genome shotgun (WGS) entry which is preliminary data.</text>
</comment>
<evidence type="ECO:0000256" key="1">
    <source>
        <dbReference type="ARBA" id="ARBA00010164"/>
    </source>
</evidence>
<keyword evidence="6" id="KW-1185">Reference proteome</keyword>
<accession>A0A7Y9LPN1</accession>
<dbReference type="Pfam" id="PF07804">
    <property type="entry name" value="HipA_C"/>
    <property type="match status" value="1"/>
</dbReference>
<gene>
    <name evidence="5" type="ORF">FHW18_003542</name>
</gene>